<dbReference type="EMBL" id="JACTNF010000009">
    <property type="protein sequence ID" value="MBO1075081.1"/>
    <property type="molecule type" value="Genomic_DNA"/>
</dbReference>
<accession>A0ABS3KFG6</accession>
<dbReference type="InterPro" id="IPR003018">
    <property type="entry name" value="GAF"/>
</dbReference>
<keyword evidence="3" id="KW-1185">Reference proteome</keyword>
<feature type="domain" description="GAF" evidence="1">
    <location>
        <begin position="28"/>
        <end position="148"/>
    </location>
</feature>
<reference evidence="2 3" key="1">
    <citation type="submission" date="2020-09" db="EMBL/GenBank/DDBJ databases">
        <title>Roseomonas.</title>
        <authorList>
            <person name="Zhu W."/>
        </authorList>
    </citation>
    <scope>NUCLEOTIDE SEQUENCE [LARGE SCALE GENOMIC DNA]</scope>
    <source>
        <strain evidence="2 3">1311</strain>
    </source>
</reference>
<comment type="caution">
    <text evidence="2">The sequence shown here is derived from an EMBL/GenBank/DDBJ whole genome shotgun (WGS) entry which is preliminary data.</text>
</comment>
<sequence>MPDLAAAFEEASRDGDPLPRIRAADRLARKLTGQQLCTAMVFDRQAMTVQRIFSSRPSEYPVGGRKPKRDTDWGRQVLLEGRRFEGEGEAAIRAHFADHEVILGLGLRSIVNLPILVAGECLGTLNLLWPEESLDPAHIAAARLLALLATPDWISGGGPRGRDPGTAA</sequence>
<evidence type="ECO:0000259" key="1">
    <source>
        <dbReference type="Pfam" id="PF01590"/>
    </source>
</evidence>
<gene>
    <name evidence="2" type="ORF">IAI60_10715</name>
</gene>
<evidence type="ECO:0000313" key="3">
    <source>
        <dbReference type="Proteomes" id="UP001518990"/>
    </source>
</evidence>
<protein>
    <submittedName>
        <fullName evidence="2">GAF domain-containing protein</fullName>
    </submittedName>
</protein>
<organism evidence="2 3">
    <name type="scientific">Roseomonas marmotae</name>
    <dbReference type="NCBI Taxonomy" id="2768161"/>
    <lineage>
        <taxon>Bacteria</taxon>
        <taxon>Pseudomonadati</taxon>
        <taxon>Pseudomonadota</taxon>
        <taxon>Alphaproteobacteria</taxon>
        <taxon>Acetobacterales</taxon>
        <taxon>Roseomonadaceae</taxon>
        <taxon>Roseomonas</taxon>
    </lineage>
</organism>
<proteinExistence type="predicted"/>
<dbReference type="Gene3D" id="3.30.450.40">
    <property type="match status" value="1"/>
</dbReference>
<evidence type="ECO:0000313" key="2">
    <source>
        <dbReference type="EMBL" id="MBO1075081.1"/>
    </source>
</evidence>
<name>A0ABS3KFG6_9PROT</name>
<dbReference type="InterPro" id="IPR029016">
    <property type="entry name" value="GAF-like_dom_sf"/>
</dbReference>
<dbReference type="Proteomes" id="UP001518990">
    <property type="component" value="Unassembled WGS sequence"/>
</dbReference>
<dbReference type="SUPFAM" id="SSF55781">
    <property type="entry name" value="GAF domain-like"/>
    <property type="match status" value="1"/>
</dbReference>
<dbReference type="RefSeq" id="WP_207447038.1">
    <property type="nucleotide sequence ID" value="NZ_CP061091.1"/>
</dbReference>
<dbReference type="Pfam" id="PF01590">
    <property type="entry name" value="GAF"/>
    <property type="match status" value="1"/>
</dbReference>